<accession>A0AAW2I0Y4</accession>
<proteinExistence type="predicted"/>
<name>A0AAW2I0Y4_9NEOP</name>
<gene>
    <name evidence="2" type="ORF">PYX00_003700</name>
</gene>
<evidence type="ECO:0000256" key="1">
    <source>
        <dbReference type="SAM" id="MobiDB-lite"/>
    </source>
</evidence>
<protein>
    <submittedName>
        <fullName evidence="2">Uncharacterized protein</fullName>
    </submittedName>
</protein>
<dbReference type="AlphaFoldDB" id="A0AAW2I0Y4"/>
<feature type="compositionally biased region" description="Basic and acidic residues" evidence="1">
    <location>
        <begin position="186"/>
        <end position="206"/>
    </location>
</feature>
<sequence length="244" mass="26944">MRIDDGERYAESEPDGKRFRPGDERDSAERTPAEADAEFRFAESRLRSNHEMERIREISEVARLREMAESERRLRGEDVLSERYRLAKESQELHGPAAFSRLRDISLAESGHLEKLGLREKELVDNEHYTKLRRENAVSHHPQTAANPQRSRFMITDILSGQGGPHPPAILGRSPCSSPASSAGDGPRDLSVHCRDPVDSDDHESGTDSGIPGEGSSVCSNGKCGSSTWNLRVPTSSARITGGS</sequence>
<comment type="caution">
    <text evidence="2">The sequence shown here is derived from an EMBL/GenBank/DDBJ whole genome shotgun (WGS) entry which is preliminary data.</text>
</comment>
<feature type="compositionally biased region" description="Polar residues" evidence="1">
    <location>
        <begin position="217"/>
        <end position="227"/>
    </location>
</feature>
<dbReference type="EMBL" id="JARGDH010000002">
    <property type="protein sequence ID" value="KAL0276012.1"/>
    <property type="molecule type" value="Genomic_DNA"/>
</dbReference>
<evidence type="ECO:0000313" key="2">
    <source>
        <dbReference type="EMBL" id="KAL0276012.1"/>
    </source>
</evidence>
<feature type="region of interest" description="Disordered" evidence="1">
    <location>
        <begin position="1"/>
        <end position="42"/>
    </location>
</feature>
<reference evidence="2" key="1">
    <citation type="journal article" date="2024" name="Gigascience">
        <title>Chromosome-level genome of the poultry shaft louse Menopon gallinae provides insight into the host-switching and adaptive evolution of parasitic lice.</title>
        <authorList>
            <person name="Xu Y."/>
            <person name="Ma L."/>
            <person name="Liu S."/>
            <person name="Liang Y."/>
            <person name="Liu Q."/>
            <person name="He Z."/>
            <person name="Tian L."/>
            <person name="Duan Y."/>
            <person name="Cai W."/>
            <person name="Li H."/>
            <person name="Song F."/>
        </authorList>
    </citation>
    <scope>NUCLEOTIDE SEQUENCE</scope>
    <source>
        <strain evidence="2">Cailab_2023a</strain>
    </source>
</reference>
<organism evidence="2">
    <name type="scientific">Menopon gallinae</name>
    <name type="common">poultry shaft louse</name>
    <dbReference type="NCBI Taxonomy" id="328185"/>
    <lineage>
        <taxon>Eukaryota</taxon>
        <taxon>Metazoa</taxon>
        <taxon>Ecdysozoa</taxon>
        <taxon>Arthropoda</taxon>
        <taxon>Hexapoda</taxon>
        <taxon>Insecta</taxon>
        <taxon>Pterygota</taxon>
        <taxon>Neoptera</taxon>
        <taxon>Paraneoptera</taxon>
        <taxon>Psocodea</taxon>
        <taxon>Troctomorpha</taxon>
        <taxon>Phthiraptera</taxon>
        <taxon>Amblycera</taxon>
        <taxon>Menoponidae</taxon>
        <taxon>Menopon</taxon>
    </lineage>
</organism>
<feature type="region of interest" description="Disordered" evidence="1">
    <location>
        <begin position="158"/>
        <end position="227"/>
    </location>
</feature>